<organism evidence="1 2">
    <name type="scientific">Actinacidiphila epipremni</name>
    <dbReference type="NCBI Taxonomy" id="2053013"/>
    <lineage>
        <taxon>Bacteria</taxon>
        <taxon>Bacillati</taxon>
        <taxon>Actinomycetota</taxon>
        <taxon>Actinomycetes</taxon>
        <taxon>Kitasatosporales</taxon>
        <taxon>Streptomycetaceae</taxon>
        <taxon>Actinacidiphila</taxon>
    </lineage>
</organism>
<comment type="caution">
    <text evidence="1">The sequence shown here is derived from an EMBL/GenBank/DDBJ whole genome shotgun (WGS) entry which is preliminary data.</text>
</comment>
<evidence type="ECO:0000313" key="1">
    <source>
        <dbReference type="EMBL" id="NJP42307.1"/>
    </source>
</evidence>
<protein>
    <submittedName>
        <fullName evidence="1">Uncharacterized protein</fullName>
    </submittedName>
</protein>
<keyword evidence="2" id="KW-1185">Reference proteome</keyword>
<reference evidence="1 2" key="1">
    <citation type="submission" date="2020-03" db="EMBL/GenBank/DDBJ databases">
        <title>WGS of actinomycetes isolated from Thailand.</title>
        <authorList>
            <person name="Thawai C."/>
        </authorList>
    </citation>
    <scope>NUCLEOTIDE SEQUENCE [LARGE SCALE GENOMIC DNA]</scope>
    <source>
        <strain evidence="1 2">PRB2-1</strain>
    </source>
</reference>
<dbReference type="RefSeq" id="WP_167981138.1">
    <property type="nucleotide sequence ID" value="NZ_JAATEJ010000001.1"/>
</dbReference>
<sequence length="224" mass="23530">MSDQPTGRPPTIGDQLPALRAATWLATTAADMPPVRIGVGPRVGVRIVVESPAALERWRALLAVAPAAVELHAYPGSVWLSVSLSIAAVPVEFTCDVDVPYGVAVRTPAEDAERRRRAALLVQRHDVDDPAVPPLAVAPPVEPIDTLACCDACARSPRQQAAHQRAMARDAAAQPLADALAPDADYQASVEAGYVTPADWSDPAPTQQPDTVAGAFRAVMRGDA</sequence>
<dbReference type="Proteomes" id="UP000734511">
    <property type="component" value="Unassembled WGS sequence"/>
</dbReference>
<accession>A0ABX0ZHN3</accession>
<dbReference type="EMBL" id="JAATEJ010000001">
    <property type="protein sequence ID" value="NJP42307.1"/>
    <property type="molecule type" value="Genomic_DNA"/>
</dbReference>
<proteinExistence type="predicted"/>
<name>A0ABX0ZHN3_9ACTN</name>
<evidence type="ECO:0000313" key="2">
    <source>
        <dbReference type="Proteomes" id="UP000734511"/>
    </source>
</evidence>
<gene>
    <name evidence="1" type="ORF">HCN08_02580</name>
</gene>